<dbReference type="AlphaFoldDB" id="A0A0S2DJ19"/>
<dbReference type="Pfam" id="PF13302">
    <property type="entry name" value="Acetyltransf_3"/>
    <property type="match status" value="1"/>
</dbReference>
<dbReference type="PANTHER" id="PTHR43792:SF1">
    <property type="entry name" value="N-ACETYLTRANSFERASE DOMAIN-CONTAINING PROTEIN"/>
    <property type="match status" value="1"/>
</dbReference>
<proteinExistence type="predicted"/>
<sequence length="187" mass="20774">MMTIADIELETPRLLLRPPRLEDFDAWAQFMGAGDYLRYIGGPQPRPVAWRGLMSVIGSWAALGYGFFSVFEKSSGRWIGRLGPWQPDGWPGTEVGWGIVESAGGQGYASEGAAASIDWAFDHLGWSEVIHTIDAGNLASKGVARKLGSRYLRQDRLPEPFHEKEVEVWGQSREEWRARRKAGAAQA</sequence>
<protein>
    <submittedName>
        <fullName evidence="2">Acetyltransferase (GNAT) family</fullName>
    </submittedName>
</protein>
<feature type="domain" description="N-acetyltransferase" evidence="1">
    <location>
        <begin position="13"/>
        <end position="149"/>
    </location>
</feature>
<dbReference type="PANTHER" id="PTHR43792">
    <property type="entry name" value="GNAT FAMILY, PUTATIVE (AFU_ORTHOLOGUE AFUA_3G00765)-RELATED-RELATED"/>
    <property type="match status" value="1"/>
</dbReference>
<evidence type="ECO:0000259" key="1">
    <source>
        <dbReference type="Pfam" id="PF13302"/>
    </source>
</evidence>
<dbReference type="SUPFAM" id="SSF55729">
    <property type="entry name" value="Acyl-CoA N-acyltransferases (Nat)"/>
    <property type="match status" value="1"/>
</dbReference>
<dbReference type="PATRIC" id="fig|69.6.peg.3014"/>
<dbReference type="Gene3D" id="3.40.630.30">
    <property type="match status" value="1"/>
</dbReference>
<organism evidence="2 3">
    <name type="scientific">Lysobacter enzymogenes</name>
    <dbReference type="NCBI Taxonomy" id="69"/>
    <lineage>
        <taxon>Bacteria</taxon>
        <taxon>Pseudomonadati</taxon>
        <taxon>Pseudomonadota</taxon>
        <taxon>Gammaproteobacteria</taxon>
        <taxon>Lysobacterales</taxon>
        <taxon>Lysobacteraceae</taxon>
        <taxon>Lysobacter</taxon>
    </lineage>
</organism>
<dbReference type="InterPro" id="IPR051531">
    <property type="entry name" value="N-acetyltransferase"/>
</dbReference>
<evidence type="ECO:0000313" key="2">
    <source>
        <dbReference type="EMBL" id="ALN58401.1"/>
    </source>
</evidence>
<dbReference type="InterPro" id="IPR016181">
    <property type="entry name" value="Acyl_CoA_acyltransferase"/>
</dbReference>
<accession>A0A0S2DJ19</accession>
<gene>
    <name evidence="2" type="ORF">GLE_3054</name>
</gene>
<dbReference type="STRING" id="69.GLE_3054"/>
<dbReference type="EMBL" id="CP013140">
    <property type="protein sequence ID" value="ALN58401.1"/>
    <property type="molecule type" value="Genomic_DNA"/>
</dbReference>
<dbReference type="Proteomes" id="UP000061569">
    <property type="component" value="Chromosome"/>
</dbReference>
<name>A0A0S2DJ19_LYSEN</name>
<evidence type="ECO:0000313" key="3">
    <source>
        <dbReference type="Proteomes" id="UP000061569"/>
    </source>
</evidence>
<keyword evidence="2" id="KW-0808">Transferase</keyword>
<dbReference type="GO" id="GO:0016747">
    <property type="term" value="F:acyltransferase activity, transferring groups other than amino-acyl groups"/>
    <property type="evidence" value="ECO:0007669"/>
    <property type="project" value="InterPro"/>
</dbReference>
<reference evidence="2 3" key="1">
    <citation type="submission" date="2015-11" db="EMBL/GenBank/DDBJ databases">
        <title>Genome sequences of Lysobacter enzymogenes strain C3 and Lysobacter antibioticus ATCC 29479.</title>
        <authorList>
            <person name="Kobayashi D.Y."/>
        </authorList>
    </citation>
    <scope>NUCLEOTIDE SEQUENCE [LARGE SCALE GENOMIC DNA]</scope>
    <source>
        <strain evidence="2 3">C3</strain>
    </source>
</reference>
<dbReference type="KEGG" id="lez:GLE_3054"/>
<dbReference type="InterPro" id="IPR000182">
    <property type="entry name" value="GNAT_dom"/>
</dbReference>